<keyword evidence="8" id="KW-1185">Reference proteome</keyword>
<dbReference type="PRINTS" id="PR01021">
    <property type="entry name" value="OMPADOMAIN"/>
</dbReference>
<dbReference type="PATRIC" id="fig|1166018.3.peg.1330"/>
<dbReference type="eggNOG" id="COG0457">
    <property type="taxonomic scope" value="Bacteria"/>
</dbReference>
<dbReference type="PROSITE" id="PS51123">
    <property type="entry name" value="OMPA_2"/>
    <property type="match status" value="1"/>
</dbReference>
<keyword evidence="3" id="KW-0998">Cell outer membrane</keyword>
<dbReference type="InterPro" id="IPR011990">
    <property type="entry name" value="TPR-like_helical_dom_sf"/>
</dbReference>
<feature type="domain" description="OmpA-like" evidence="6">
    <location>
        <begin position="688"/>
        <end position="810"/>
    </location>
</feature>
<dbReference type="InterPro" id="IPR036737">
    <property type="entry name" value="OmpA-like_sf"/>
</dbReference>
<evidence type="ECO:0000256" key="2">
    <source>
        <dbReference type="ARBA" id="ARBA00023136"/>
    </source>
</evidence>
<evidence type="ECO:0000313" key="8">
    <source>
        <dbReference type="Proteomes" id="UP000011058"/>
    </source>
</evidence>
<evidence type="ECO:0000256" key="5">
    <source>
        <dbReference type="SAM" id="SignalP"/>
    </source>
</evidence>
<dbReference type="EMBL" id="HE796683">
    <property type="protein sequence ID" value="CCH02371.1"/>
    <property type="molecule type" value="Genomic_DNA"/>
</dbReference>
<dbReference type="SUPFAM" id="SSF48452">
    <property type="entry name" value="TPR-like"/>
    <property type="match status" value="1"/>
</dbReference>
<dbReference type="Pfam" id="PF07676">
    <property type="entry name" value="PD40"/>
    <property type="match status" value="1"/>
</dbReference>
<protein>
    <submittedName>
        <fullName evidence="7">Photosystem I P700 chlorophyll a apoprotein A2 PsaB</fullName>
    </submittedName>
</protein>
<keyword evidence="2 4" id="KW-0472">Membrane</keyword>
<dbReference type="SUPFAM" id="SSF103088">
    <property type="entry name" value="OmpA-like"/>
    <property type="match status" value="1"/>
</dbReference>
<evidence type="ECO:0000259" key="6">
    <source>
        <dbReference type="PROSITE" id="PS51123"/>
    </source>
</evidence>
<dbReference type="HOGENOM" id="CLU_014978_0_0_10"/>
<evidence type="ECO:0000256" key="4">
    <source>
        <dbReference type="PROSITE-ProRule" id="PRU00473"/>
    </source>
</evidence>
<dbReference type="InterPro" id="IPR006665">
    <property type="entry name" value="OmpA-like"/>
</dbReference>
<dbReference type="InterPro" id="IPR006664">
    <property type="entry name" value="OMP_bac"/>
</dbReference>
<dbReference type="Proteomes" id="UP000011058">
    <property type="component" value="Chromosome"/>
</dbReference>
<accession>I0KE18</accession>
<feature type="chain" id="PRO_5003630105" evidence="5">
    <location>
        <begin position="22"/>
        <end position="810"/>
    </location>
</feature>
<dbReference type="InterPro" id="IPR050330">
    <property type="entry name" value="Bact_OuterMem_StrucFunc"/>
</dbReference>
<dbReference type="Gene3D" id="1.25.40.10">
    <property type="entry name" value="Tetratricopeptide repeat domain"/>
    <property type="match status" value="1"/>
</dbReference>
<dbReference type="PANTHER" id="PTHR30329:SF21">
    <property type="entry name" value="LIPOPROTEIN YIAD-RELATED"/>
    <property type="match status" value="1"/>
</dbReference>
<dbReference type="InterPro" id="IPR008969">
    <property type="entry name" value="CarboxyPept-like_regulatory"/>
</dbReference>
<keyword evidence="5" id="KW-0732">Signal</keyword>
<dbReference type="OrthoDB" id="1488841at2"/>
<dbReference type="eggNOG" id="COG2885">
    <property type="taxonomic scope" value="Bacteria"/>
</dbReference>
<dbReference type="Gene3D" id="3.30.1330.60">
    <property type="entry name" value="OmpA-like domain"/>
    <property type="match status" value="1"/>
</dbReference>
<reference evidence="7 8" key="1">
    <citation type="journal article" date="2012" name="J. Bacteriol.">
        <title>Genome Sequence of Fibrella aestuarina BUZ 2T, a Filamentous Marine Bacterium.</title>
        <authorList>
            <person name="Filippini M."/>
            <person name="Qi W."/>
            <person name="Blom J."/>
            <person name="Goesmann A."/>
            <person name="Smits T.H."/>
            <person name="Bagheri H.C."/>
        </authorList>
    </citation>
    <scope>NUCLEOTIDE SEQUENCE [LARGE SCALE GENOMIC DNA]</scope>
    <source>
        <strain evidence="8">BUZ 2T</strain>
    </source>
</reference>
<dbReference type="AlphaFoldDB" id="I0KE18"/>
<dbReference type="Pfam" id="PF00691">
    <property type="entry name" value="OmpA"/>
    <property type="match status" value="1"/>
</dbReference>
<dbReference type="CDD" id="cd07185">
    <property type="entry name" value="OmpA_C-like"/>
    <property type="match status" value="1"/>
</dbReference>
<dbReference type="STRING" id="1166018.FAES_4372"/>
<evidence type="ECO:0000256" key="3">
    <source>
        <dbReference type="ARBA" id="ARBA00023237"/>
    </source>
</evidence>
<feature type="signal peptide" evidence="5">
    <location>
        <begin position="1"/>
        <end position="21"/>
    </location>
</feature>
<organism evidence="7 8">
    <name type="scientific">Fibrella aestuarina BUZ 2</name>
    <dbReference type="NCBI Taxonomy" id="1166018"/>
    <lineage>
        <taxon>Bacteria</taxon>
        <taxon>Pseudomonadati</taxon>
        <taxon>Bacteroidota</taxon>
        <taxon>Cytophagia</taxon>
        <taxon>Cytophagales</taxon>
        <taxon>Spirosomataceae</taxon>
        <taxon>Fibrella</taxon>
    </lineage>
</organism>
<proteinExistence type="predicted"/>
<dbReference type="PANTHER" id="PTHR30329">
    <property type="entry name" value="STATOR ELEMENT OF FLAGELLAR MOTOR COMPLEX"/>
    <property type="match status" value="1"/>
</dbReference>
<dbReference type="SUPFAM" id="SSF82171">
    <property type="entry name" value="DPP6 N-terminal domain-like"/>
    <property type="match status" value="1"/>
</dbReference>
<dbReference type="KEGG" id="fae:FAES_4372"/>
<dbReference type="SUPFAM" id="SSF49464">
    <property type="entry name" value="Carboxypeptidase regulatory domain-like"/>
    <property type="match status" value="1"/>
</dbReference>
<name>I0KE18_9BACT</name>
<dbReference type="InterPro" id="IPR011659">
    <property type="entry name" value="WD40"/>
</dbReference>
<dbReference type="GO" id="GO:0009279">
    <property type="term" value="C:cell outer membrane"/>
    <property type="evidence" value="ECO:0007669"/>
    <property type="project" value="UniProtKB-SubCell"/>
</dbReference>
<evidence type="ECO:0000313" key="7">
    <source>
        <dbReference type="EMBL" id="CCH02371.1"/>
    </source>
</evidence>
<evidence type="ECO:0000256" key="1">
    <source>
        <dbReference type="ARBA" id="ARBA00004442"/>
    </source>
</evidence>
<comment type="subcellular location">
    <subcellularLocation>
        <location evidence="1">Cell outer membrane</location>
    </subcellularLocation>
</comment>
<gene>
    <name evidence="7" type="ORF">FAES_4372</name>
</gene>
<sequence length="810" mass="89746">MIVRSLPKIGLLLLLAVTAFAQRPAQQADQQFAKMAYSEAAALYEQALQQADYPNQAASRSALARLGYCYRQLRDSQNAERVYRNLIGDGNVPASQVDAYLYYAQALVSNGKYKEAQEAFDTYTAQQNADGRVPELSTKVYRDVSALTNTTAATYRIKFLDINTRKPEFSPMYYRNGLVFVTEGGRAKGYRRVFKGNGSTSYLDLYFVPELSAVGATDALASLSESRAAQRLLRKQSYTVLGSDDFTPRTANDSRTVGVFGSNQVTAGDGYGLEPVSETERFGRSLNTKYHEGPATFSRDGSQVIFTRNNFNNGQVGRSTDGVNKLKLYTARQTNGVWGAIEEMPFNSDDYSTGHPTLSRDGLRLYFASDMPGGYGGTDLYISRWEGTRWSVPMNLGPEVNTKGNELFPFVDEKNNLYFASNGLPGMGELDLFFAKMTPDGKPTNVVKNLGEPFNSASDDFGIVTDGNRKSGYFSSNRKHGGADDDIYRFDREGSLYPCRQLTVSVYDENTKEPLPKTQVMVEGGEPGNERKELITDDEGTIRLCVDAESDFHFTAMRNGYVDTKMGFSTRNLDDDQPSRLELALERPVVTTASIATRTGALISGTVKRQTGHVTSQTDGRPLRDVRVLLTNECSNEVTELWSDSDGAYSFTTLTGCAYRLEGKYKRMASKASRINSDGSGDPNLTMFGTGVVLRVDDIYYDKNQSVIRSDAAQELDKLVTMLETYPKMSIELRSHTDSRGTDTYNKTLSSARAKAAINYIASKGIAKSRLKAKGYGETLLVNDCTNGIDCTEEQHQQNRRTEIKILRIE</sequence>